<feature type="region of interest" description="Disordered" evidence="1">
    <location>
        <begin position="60"/>
        <end position="92"/>
    </location>
</feature>
<accession>A0A938XW56</accession>
<evidence type="ECO:0000256" key="1">
    <source>
        <dbReference type="SAM" id="MobiDB-lite"/>
    </source>
</evidence>
<comment type="caution">
    <text evidence="2">The sequence shown here is derived from an EMBL/GenBank/DDBJ whole genome shotgun (WGS) entry which is preliminary data.</text>
</comment>
<sequence length="92" mass="10370">MNGLELVDLLKVTENKVSHLHKTIDHISTEPDFKESVAVLTEIIQDYQTEIDKVKHTLESVQFGQGQNQSQGQGQNQNNGQNQSQNQKQPQS</sequence>
<organism evidence="2 3">
    <name type="scientific">Brevibacillus fulvus</name>
    <dbReference type="NCBI Taxonomy" id="1125967"/>
    <lineage>
        <taxon>Bacteria</taxon>
        <taxon>Bacillati</taxon>
        <taxon>Bacillota</taxon>
        <taxon>Bacilli</taxon>
        <taxon>Bacillales</taxon>
        <taxon>Paenibacillaceae</taxon>
        <taxon>Brevibacillus</taxon>
    </lineage>
</organism>
<dbReference type="AlphaFoldDB" id="A0A938XW56"/>
<dbReference type="EMBL" id="JAFBEB010000001">
    <property type="protein sequence ID" value="MBM7588793.1"/>
    <property type="molecule type" value="Genomic_DNA"/>
</dbReference>
<dbReference type="Proteomes" id="UP000717624">
    <property type="component" value="Unassembled WGS sequence"/>
</dbReference>
<keyword evidence="3" id="KW-1185">Reference proteome</keyword>
<name>A0A938XW56_9BACL</name>
<feature type="compositionally biased region" description="Low complexity" evidence="1">
    <location>
        <begin position="62"/>
        <end position="92"/>
    </location>
</feature>
<evidence type="ECO:0000313" key="2">
    <source>
        <dbReference type="EMBL" id="MBM7588793.1"/>
    </source>
</evidence>
<gene>
    <name evidence="2" type="ORF">JOD01_000379</name>
</gene>
<proteinExistence type="predicted"/>
<protein>
    <submittedName>
        <fullName evidence="2">Uncharacterized protein</fullName>
    </submittedName>
</protein>
<evidence type="ECO:0000313" key="3">
    <source>
        <dbReference type="Proteomes" id="UP000717624"/>
    </source>
</evidence>
<reference evidence="2" key="1">
    <citation type="submission" date="2021-01" db="EMBL/GenBank/DDBJ databases">
        <title>Genomic Encyclopedia of Type Strains, Phase IV (KMG-IV): sequencing the most valuable type-strain genomes for metagenomic binning, comparative biology and taxonomic classification.</title>
        <authorList>
            <person name="Goeker M."/>
        </authorList>
    </citation>
    <scope>NUCLEOTIDE SEQUENCE</scope>
    <source>
        <strain evidence="2">DSM 25523</strain>
    </source>
</reference>
<dbReference type="RefSeq" id="WP_204516519.1">
    <property type="nucleotide sequence ID" value="NZ_BAABIN010000009.1"/>
</dbReference>